<comment type="caution">
    <text evidence="3">The sequence shown here is derived from an EMBL/GenBank/DDBJ whole genome shotgun (WGS) entry which is preliminary data.</text>
</comment>
<keyword evidence="2" id="KW-1133">Transmembrane helix</keyword>
<name>A0AAV1UQV7_9STRA</name>
<evidence type="ECO:0000256" key="1">
    <source>
        <dbReference type="SAM" id="Coils"/>
    </source>
</evidence>
<evidence type="ECO:0000313" key="3">
    <source>
        <dbReference type="EMBL" id="CAK7936671.1"/>
    </source>
</evidence>
<feature type="coiled-coil region" evidence="1">
    <location>
        <begin position="57"/>
        <end position="84"/>
    </location>
</feature>
<keyword evidence="2" id="KW-0812">Transmembrane</keyword>
<dbReference type="EMBL" id="CAKLBY020000225">
    <property type="protein sequence ID" value="CAK7936671.1"/>
    <property type="molecule type" value="Genomic_DNA"/>
</dbReference>
<dbReference type="Proteomes" id="UP001162060">
    <property type="component" value="Unassembled WGS sequence"/>
</dbReference>
<accession>A0AAV1UQV7</accession>
<proteinExistence type="predicted"/>
<evidence type="ECO:0000256" key="2">
    <source>
        <dbReference type="SAM" id="Phobius"/>
    </source>
</evidence>
<reference evidence="3" key="1">
    <citation type="submission" date="2024-01" db="EMBL/GenBank/DDBJ databases">
        <authorList>
            <person name="Webb A."/>
        </authorList>
    </citation>
    <scope>NUCLEOTIDE SEQUENCE</scope>
    <source>
        <strain evidence="3">Pm1</strain>
    </source>
</reference>
<gene>
    <name evidence="3" type="ORF">PM001_LOCUS21821</name>
</gene>
<feature type="transmembrane region" description="Helical" evidence="2">
    <location>
        <begin position="12"/>
        <end position="34"/>
    </location>
</feature>
<organism evidence="3 4">
    <name type="scientific">Peronospora matthiolae</name>
    <dbReference type="NCBI Taxonomy" id="2874970"/>
    <lineage>
        <taxon>Eukaryota</taxon>
        <taxon>Sar</taxon>
        <taxon>Stramenopiles</taxon>
        <taxon>Oomycota</taxon>
        <taxon>Peronosporomycetes</taxon>
        <taxon>Peronosporales</taxon>
        <taxon>Peronosporaceae</taxon>
        <taxon>Peronospora</taxon>
    </lineage>
</organism>
<evidence type="ECO:0000313" key="4">
    <source>
        <dbReference type="Proteomes" id="UP001162060"/>
    </source>
</evidence>
<protein>
    <submittedName>
        <fullName evidence="3">Uncharacterized protein</fullName>
    </submittedName>
</protein>
<sequence>MFIFPVEEDSWLFRSCLYYGILVLLAELFVPLVFHRRVRFEIPQLAAAYPGSSSASLASSGQRRRKLQQQVAALQRALAETDRVCLRRKEALFEEGGYKKTISSSSGFSVSLLRRPRIGYSRAFIGGEGTKTFPRN</sequence>
<dbReference type="AlphaFoldDB" id="A0AAV1UQV7"/>
<keyword evidence="1" id="KW-0175">Coiled coil</keyword>
<keyword evidence="2" id="KW-0472">Membrane</keyword>